<dbReference type="Pfam" id="PF09527">
    <property type="entry name" value="ATPase_gene1"/>
    <property type="match status" value="1"/>
</dbReference>
<feature type="transmembrane region" description="Helical" evidence="1">
    <location>
        <begin position="102"/>
        <end position="121"/>
    </location>
</feature>
<reference evidence="2 3" key="1">
    <citation type="submission" date="2019-09" db="EMBL/GenBank/DDBJ databases">
        <title>Genome sequence of Hymenobacter sp. M3.</title>
        <authorList>
            <person name="Srinivasan S."/>
        </authorList>
    </citation>
    <scope>NUCLEOTIDE SEQUENCE [LARGE SCALE GENOMIC DNA]</scope>
    <source>
        <strain evidence="2 3">M3</strain>
    </source>
</reference>
<keyword evidence="1" id="KW-0472">Membrane</keyword>
<gene>
    <name evidence="2" type="ORF">F0P96_14600</name>
</gene>
<protein>
    <submittedName>
        <fullName evidence="2">AtpZ/AtpI family protein</fullName>
    </submittedName>
</protein>
<organism evidence="2 3">
    <name type="scientific">Hymenobacter busanensis</name>
    <dbReference type="NCBI Taxonomy" id="2607656"/>
    <lineage>
        <taxon>Bacteria</taxon>
        <taxon>Pseudomonadati</taxon>
        <taxon>Bacteroidota</taxon>
        <taxon>Cytophagia</taxon>
        <taxon>Cytophagales</taxon>
        <taxon>Hymenobacteraceae</taxon>
        <taxon>Hymenobacter</taxon>
    </lineage>
</organism>
<keyword evidence="1" id="KW-0812">Transmembrane</keyword>
<name>A0AA88FGI1_9BACT</name>
<accession>A0AA88FGI1</accession>
<dbReference type="Proteomes" id="UP000326380">
    <property type="component" value="Unassembled WGS sequence"/>
</dbReference>
<keyword evidence="1" id="KW-1133">Transmembrane helix</keyword>
<feature type="transmembrane region" description="Helical" evidence="1">
    <location>
        <begin position="70"/>
        <end position="90"/>
    </location>
</feature>
<dbReference type="EMBL" id="VTWU01000005">
    <property type="protein sequence ID" value="KAA9331470.1"/>
    <property type="molecule type" value="Genomic_DNA"/>
</dbReference>
<sequence length="128" mass="14253">MTKYNAANQLKVREFCPAAPGPHRTDLIMCVFRAEVRAPCRTFVALHLSFMPEPTKPQPPNSDQKQSSQLARYSGVGMQMLATIGLSTWLGIELDKRMGWSPWATVVLALLGVFAAMYQIIRAASRDK</sequence>
<keyword evidence="3" id="KW-1185">Reference proteome</keyword>
<dbReference type="AlphaFoldDB" id="A0AA88FGI1"/>
<evidence type="ECO:0000313" key="2">
    <source>
        <dbReference type="EMBL" id="KAA9331470.1"/>
    </source>
</evidence>
<comment type="caution">
    <text evidence="2">The sequence shown here is derived from an EMBL/GenBank/DDBJ whole genome shotgun (WGS) entry which is preliminary data.</text>
</comment>
<evidence type="ECO:0000313" key="3">
    <source>
        <dbReference type="Proteomes" id="UP000326380"/>
    </source>
</evidence>
<evidence type="ECO:0000256" key="1">
    <source>
        <dbReference type="SAM" id="Phobius"/>
    </source>
</evidence>
<dbReference type="InterPro" id="IPR032820">
    <property type="entry name" value="ATPase_put"/>
</dbReference>
<proteinExistence type="predicted"/>